<dbReference type="PANTHER" id="PTHR43214:SF24">
    <property type="entry name" value="TRANSCRIPTIONAL REGULATORY PROTEIN NARL-RELATED"/>
    <property type="match status" value="1"/>
</dbReference>
<evidence type="ECO:0000256" key="1">
    <source>
        <dbReference type="ARBA" id="ARBA00022553"/>
    </source>
</evidence>
<dbReference type="CDD" id="cd06170">
    <property type="entry name" value="LuxR_C_like"/>
    <property type="match status" value="1"/>
</dbReference>
<keyword evidence="4" id="KW-0804">Transcription</keyword>
<reference evidence="8 9" key="1">
    <citation type="submission" date="2020-02" db="EMBL/GenBank/DDBJ databases">
        <title>Sequencing the genomes of 1000 actinobacteria strains.</title>
        <authorList>
            <person name="Klenk H.-P."/>
        </authorList>
    </citation>
    <scope>NUCLEOTIDE SEQUENCE [LARGE SCALE GENOMIC DNA]</scope>
    <source>
        <strain evidence="8 9">DSM 27960</strain>
    </source>
</reference>
<evidence type="ECO:0000256" key="2">
    <source>
        <dbReference type="ARBA" id="ARBA00023015"/>
    </source>
</evidence>
<proteinExistence type="predicted"/>
<evidence type="ECO:0000259" key="7">
    <source>
        <dbReference type="PROSITE" id="PS50110"/>
    </source>
</evidence>
<dbReference type="PROSITE" id="PS00622">
    <property type="entry name" value="HTH_LUXR_1"/>
    <property type="match status" value="1"/>
</dbReference>
<keyword evidence="1 5" id="KW-0597">Phosphoprotein</keyword>
<keyword evidence="2" id="KW-0805">Transcription regulation</keyword>
<dbReference type="SMART" id="SM00448">
    <property type="entry name" value="REC"/>
    <property type="match status" value="1"/>
</dbReference>
<evidence type="ECO:0000256" key="3">
    <source>
        <dbReference type="ARBA" id="ARBA00023125"/>
    </source>
</evidence>
<name>A0A7X5TV42_9MICO</name>
<keyword evidence="9" id="KW-1185">Reference proteome</keyword>
<comment type="caution">
    <text evidence="8">The sequence shown here is derived from an EMBL/GenBank/DDBJ whole genome shotgun (WGS) entry which is preliminary data.</text>
</comment>
<dbReference type="InterPro" id="IPR058245">
    <property type="entry name" value="NreC/VraR/RcsB-like_REC"/>
</dbReference>
<feature type="domain" description="HTH luxR-type" evidence="6">
    <location>
        <begin position="151"/>
        <end position="216"/>
    </location>
</feature>
<organism evidence="8 9">
    <name type="scientific">Lysinibacter cavernae</name>
    <dbReference type="NCBI Taxonomy" id="1640652"/>
    <lineage>
        <taxon>Bacteria</taxon>
        <taxon>Bacillati</taxon>
        <taxon>Actinomycetota</taxon>
        <taxon>Actinomycetes</taxon>
        <taxon>Micrococcales</taxon>
        <taxon>Microbacteriaceae</taxon>
        <taxon>Lysinibacter</taxon>
    </lineage>
</organism>
<dbReference type="InterPro" id="IPR039420">
    <property type="entry name" value="WalR-like"/>
</dbReference>
<evidence type="ECO:0000313" key="8">
    <source>
        <dbReference type="EMBL" id="NIH54367.1"/>
    </source>
</evidence>
<keyword evidence="3 8" id="KW-0238">DNA-binding</keyword>
<dbReference type="CDD" id="cd17535">
    <property type="entry name" value="REC_NarL-like"/>
    <property type="match status" value="1"/>
</dbReference>
<evidence type="ECO:0000256" key="5">
    <source>
        <dbReference type="PROSITE-ProRule" id="PRU00169"/>
    </source>
</evidence>
<dbReference type="AlphaFoldDB" id="A0A7X5TV42"/>
<dbReference type="InterPro" id="IPR000792">
    <property type="entry name" value="Tscrpt_reg_LuxR_C"/>
</dbReference>
<dbReference type="GO" id="GO:0003677">
    <property type="term" value="F:DNA binding"/>
    <property type="evidence" value="ECO:0007669"/>
    <property type="project" value="UniProtKB-KW"/>
</dbReference>
<evidence type="ECO:0000313" key="9">
    <source>
        <dbReference type="Proteomes" id="UP000541033"/>
    </source>
</evidence>
<dbReference type="GO" id="GO:0006355">
    <property type="term" value="P:regulation of DNA-templated transcription"/>
    <property type="evidence" value="ECO:0007669"/>
    <property type="project" value="InterPro"/>
</dbReference>
<dbReference type="PROSITE" id="PS50043">
    <property type="entry name" value="HTH_LUXR_2"/>
    <property type="match status" value="1"/>
</dbReference>
<dbReference type="PROSITE" id="PS50110">
    <property type="entry name" value="RESPONSE_REGULATORY"/>
    <property type="match status" value="1"/>
</dbReference>
<evidence type="ECO:0000256" key="4">
    <source>
        <dbReference type="ARBA" id="ARBA00023163"/>
    </source>
</evidence>
<dbReference type="EMBL" id="JAAMOX010000002">
    <property type="protein sequence ID" value="NIH54367.1"/>
    <property type="molecule type" value="Genomic_DNA"/>
</dbReference>
<sequence>MSGNIRVLVVDDHPIVRAGIVATLLGQPDITVVGEAGSGPEAVVRVAEAQRDGNPIQVVLMDLRMPGGDGVQATAQICAAHPQTRVLILTTYESDDNILAAIEAGANGYLLKASPENEIVSGVRSVATGGTVLAPAIAEALVTRMRAATQPSADAPTLSPREREVLTLVSRGYTNGQIAAELFISEATVKTHLVRIFEKLGVGDRTRAVTLAIELGLLG</sequence>
<dbReference type="PRINTS" id="PR00038">
    <property type="entry name" value="HTHLUXR"/>
</dbReference>
<dbReference type="Pfam" id="PF00072">
    <property type="entry name" value="Response_reg"/>
    <property type="match status" value="1"/>
</dbReference>
<feature type="modified residue" description="4-aspartylphosphate" evidence="5">
    <location>
        <position position="62"/>
    </location>
</feature>
<feature type="domain" description="Response regulatory" evidence="7">
    <location>
        <begin position="6"/>
        <end position="127"/>
    </location>
</feature>
<dbReference type="SUPFAM" id="SSF52172">
    <property type="entry name" value="CheY-like"/>
    <property type="match status" value="1"/>
</dbReference>
<evidence type="ECO:0000259" key="6">
    <source>
        <dbReference type="PROSITE" id="PS50043"/>
    </source>
</evidence>
<accession>A0A7X5TV42</accession>
<dbReference type="PANTHER" id="PTHR43214">
    <property type="entry name" value="TWO-COMPONENT RESPONSE REGULATOR"/>
    <property type="match status" value="1"/>
</dbReference>
<dbReference type="InterPro" id="IPR011006">
    <property type="entry name" value="CheY-like_superfamily"/>
</dbReference>
<dbReference type="RefSeq" id="WP_167150752.1">
    <property type="nucleotide sequence ID" value="NZ_JAAMOX010000002.1"/>
</dbReference>
<dbReference type="Gene3D" id="3.40.50.2300">
    <property type="match status" value="1"/>
</dbReference>
<dbReference type="InterPro" id="IPR001789">
    <property type="entry name" value="Sig_transdc_resp-reg_receiver"/>
</dbReference>
<protein>
    <submittedName>
        <fullName evidence="8">DNA-binding NarL/FixJ family response regulator</fullName>
    </submittedName>
</protein>
<dbReference type="SUPFAM" id="SSF46894">
    <property type="entry name" value="C-terminal effector domain of the bipartite response regulators"/>
    <property type="match status" value="1"/>
</dbReference>
<gene>
    <name evidence="8" type="ORF">FHX76_002263</name>
</gene>
<dbReference type="Proteomes" id="UP000541033">
    <property type="component" value="Unassembled WGS sequence"/>
</dbReference>
<dbReference type="Pfam" id="PF00196">
    <property type="entry name" value="GerE"/>
    <property type="match status" value="1"/>
</dbReference>
<dbReference type="SMART" id="SM00421">
    <property type="entry name" value="HTH_LUXR"/>
    <property type="match status" value="1"/>
</dbReference>
<dbReference type="InterPro" id="IPR016032">
    <property type="entry name" value="Sig_transdc_resp-reg_C-effctor"/>
</dbReference>
<dbReference type="GO" id="GO:0000160">
    <property type="term" value="P:phosphorelay signal transduction system"/>
    <property type="evidence" value="ECO:0007669"/>
    <property type="project" value="InterPro"/>
</dbReference>